<dbReference type="Proteomes" id="UP000318571">
    <property type="component" value="Chromosome 12"/>
</dbReference>
<gene>
    <name evidence="2" type="ORF">TCAL_12543</name>
</gene>
<feature type="region of interest" description="Disordered" evidence="1">
    <location>
        <begin position="92"/>
        <end position="140"/>
    </location>
</feature>
<sequence>MNYSSPMRRSNGCLSGGWITSLQSGLEGLSDDLEYNHSETSSLTSTNVDQSIDIQDHRPALAGVSPFQRQYKQYRVKRRSAHQPTSLYVEDYFQSLDPPPKPPKPIRPSRIPNSRNLGTPSRTSLVTPEPPWTKGPKQKPIRIRRPHFGKSLMELSKLNEESCDEVYRRQRENHVNRFPDLEPDHWDSGQYHVTTVREQRGQSPSKRQIDRIKERERSQGNHLKPTSIQGNLSKSTPDLWNPRVEMQESYSGKNQVRRSPRREVGLWENAQRYKGSMEHLLDEVEEKFSSLARSQRHHSLPPENHLSRCDRARALKGRSMASLDHEQVHYSVSQHSQHLKNSYQSLVQSIQGSQSSRSLPSGSRMGCYSDLGESNPYYDPDFPHIQMSNPAKAQGYHEVKRQYYPKFNNMFPSRANRFGYPVYPEREFGIPSSLGPVSFAGFSPSVCSGSSVITDSGRQSMISNCRSVKPKKKLNLFLKHFAQNF</sequence>
<dbReference type="AlphaFoldDB" id="A0A553PS68"/>
<dbReference type="EMBL" id="VCGU01000001">
    <property type="protein sequence ID" value="TRY80527.1"/>
    <property type="molecule type" value="Genomic_DNA"/>
</dbReference>
<comment type="caution">
    <text evidence="2">The sequence shown here is derived from an EMBL/GenBank/DDBJ whole genome shotgun (WGS) entry which is preliminary data.</text>
</comment>
<evidence type="ECO:0000256" key="1">
    <source>
        <dbReference type="SAM" id="MobiDB-lite"/>
    </source>
</evidence>
<reference evidence="2 3" key="1">
    <citation type="journal article" date="2018" name="Nat. Ecol. Evol.">
        <title>Genomic signatures of mitonuclear coevolution across populations of Tigriopus californicus.</title>
        <authorList>
            <person name="Barreto F.S."/>
            <person name="Watson E.T."/>
            <person name="Lima T.G."/>
            <person name="Willett C.S."/>
            <person name="Edmands S."/>
            <person name="Li W."/>
            <person name="Burton R.S."/>
        </authorList>
    </citation>
    <scope>NUCLEOTIDE SEQUENCE [LARGE SCALE GENOMIC DNA]</scope>
    <source>
        <strain evidence="2 3">San Diego</strain>
    </source>
</reference>
<feature type="compositionally biased region" description="Basic and acidic residues" evidence="1">
    <location>
        <begin position="207"/>
        <end position="219"/>
    </location>
</feature>
<feature type="compositionally biased region" description="Polar residues" evidence="1">
    <location>
        <begin position="117"/>
        <end position="126"/>
    </location>
</feature>
<protein>
    <submittedName>
        <fullName evidence="2">Uncharacterized protein</fullName>
    </submittedName>
</protein>
<feature type="compositionally biased region" description="Polar residues" evidence="1">
    <location>
        <begin position="220"/>
        <end position="238"/>
    </location>
</feature>
<feature type="region of interest" description="Disordered" evidence="1">
    <location>
        <begin position="195"/>
        <end position="239"/>
    </location>
</feature>
<evidence type="ECO:0000313" key="3">
    <source>
        <dbReference type="Proteomes" id="UP000318571"/>
    </source>
</evidence>
<keyword evidence="3" id="KW-1185">Reference proteome</keyword>
<organism evidence="2 3">
    <name type="scientific">Tigriopus californicus</name>
    <name type="common">Marine copepod</name>
    <dbReference type="NCBI Taxonomy" id="6832"/>
    <lineage>
        <taxon>Eukaryota</taxon>
        <taxon>Metazoa</taxon>
        <taxon>Ecdysozoa</taxon>
        <taxon>Arthropoda</taxon>
        <taxon>Crustacea</taxon>
        <taxon>Multicrustacea</taxon>
        <taxon>Hexanauplia</taxon>
        <taxon>Copepoda</taxon>
        <taxon>Harpacticoida</taxon>
        <taxon>Harpacticidae</taxon>
        <taxon>Tigriopus</taxon>
    </lineage>
</organism>
<feature type="compositionally biased region" description="Pro residues" evidence="1">
    <location>
        <begin position="97"/>
        <end position="106"/>
    </location>
</feature>
<evidence type="ECO:0000313" key="2">
    <source>
        <dbReference type="EMBL" id="TRY80527.1"/>
    </source>
</evidence>
<dbReference type="OrthoDB" id="10688782at2759"/>
<proteinExistence type="predicted"/>
<name>A0A553PS68_TIGCA</name>
<accession>A0A553PS68</accession>